<evidence type="ECO:0000313" key="5">
    <source>
        <dbReference type="EMBL" id="GMG52788.1"/>
    </source>
</evidence>
<dbReference type="Pfam" id="PF00172">
    <property type="entry name" value="Zn_clus"/>
    <property type="match status" value="1"/>
</dbReference>
<dbReference type="PANTHER" id="PTHR37534:SF49">
    <property type="entry name" value="LYSINE BIOSYNTHESIS REGULATORY PROTEIN LYS14"/>
    <property type="match status" value="1"/>
</dbReference>
<keyword evidence="6" id="KW-1185">Reference proteome</keyword>
<dbReference type="InterPro" id="IPR021858">
    <property type="entry name" value="Fun_TF"/>
</dbReference>
<dbReference type="Gene3D" id="4.10.240.10">
    <property type="entry name" value="Zn(2)-C6 fungal-type DNA-binding domain"/>
    <property type="match status" value="1"/>
</dbReference>
<dbReference type="InterPro" id="IPR036864">
    <property type="entry name" value="Zn2-C6_fun-type_DNA-bd_sf"/>
</dbReference>
<sequence length="563" mass="62877">MTEDKQGTSKQRKKPARKQSDSTEQPRKKRQYSRNGCKECKRRKLKCDEGKPECWNCLHLGKDCIYEKLIRFTDTRTFTIHTGKNEKQGKFVNLQTKQSMSKKKNPSKNLTTSSSSKAASSGPADNPAPSSFGHPLSFGNHPPLMQNPPTMPPTFEEVLSKPQPMLPSISNLIVPSVTNLFEDEMRRSINSDPQQPLFPNDPKNSEFMDNIFTDASTLITDLNDLVQNFDLNYPLNQPFVGVTANNLATVGLGGSGGASVNSSGFEAISPTNYSVHSNDTDDHHDPHDDYIKNLTRSLHTTYSTPPPTSTSDMSFPTTQVNQSTVSLENGINSHPTTTPASVSTTYGPRRSQTMKSQTKHSDEKVLPAYPPPSLTVLSSSSSDRFEYLFGLNSSISQDDLAGLASFFQWPLTSSHISYLKIFITKVQMNLLPFTTTFMHNAIINSFLLQAKNAPHLLFALLAISARYESYQASKLPSMDEATKKKIKYHNKLRSYYVSSCLKSLDSILHSKPKILNNIESLLMTILILACDYSASAGSQWRTHLKGAKDLIIKFEYSFRWYHS</sequence>
<feature type="domain" description="Zn(2)-C6 fungal-type" evidence="4">
    <location>
        <begin position="36"/>
        <end position="66"/>
    </location>
</feature>
<evidence type="ECO:0000313" key="6">
    <source>
        <dbReference type="Proteomes" id="UP001165063"/>
    </source>
</evidence>
<organism evidence="5 6">
    <name type="scientific">Ambrosiozyma monospora</name>
    <name type="common">Yeast</name>
    <name type="synonym">Endomycopsis monosporus</name>
    <dbReference type="NCBI Taxonomy" id="43982"/>
    <lineage>
        <taxon>Eukaryota</taxon>
        <taxon>Fungi</taxon>
        <taxon>Dikarya</taxon>
        <taxon>Ascomycota</taxon>
        <taxon>Saccharomycotina</taxon>
        <taxon>Pichiomycetes</taxon>
        <taxon>Pichiales</taxon>
        <taxon>Pichiaceae</taxon>
        <taxon>Ambrosiozyma</taxon>
    </lineage>
</organism>
<accession>A0A9W6Z6A4</accession>
<dbReference type="SUPFAM" id="SSF57701">
    <property type="entry name" value="Zn2/Cys6 DNA-binding domain"/>
    <property type="match status" value="1"/>
</dbReference>
<dbReference type="Pfam" id="PF11951">
    <property type="entry name" value="Fungal_trans_2"/>
    <property type="match status" value="1"/>
</dbReference>
<evidence type="ECO:0000256" key="1">
    <source>
        <dbReference type="ARBA" id="ARBA00004123"/>
    </source>
</evidence>
<feature type="compositionally biased region" description="Low complexity" evidence="3">
    <location>
        <begin position="107"/>
        <end position="121"/>
    </location>
</feature>
<evidence type="ECO:0000259" key="4">
    <source>
        <dbReference type="PROSITE" id="PS50048"/>
    </source>
</evidence>
<feature type="region of interest" description="Disordered" evidence="3">
    <location>
        <begin position="1"/>
        <end position="35"/>
    </location>
</feature>
<name>A0A9W6Z6A4_AMBMO</name>
<feature type="region of interest" description="Disordered" evidence="3">
    <location>
        <begin position="89"/>
        <end position="155"/>
    </location>
</feature>
<dbReference type="Proteomes" id="UP001165063">
    <property type="component" value="Unassembled WGS sequence"/>
</dbReference>
<dbReference type="EMBL" id="BSXU01005351">
    <property type="protein sequence ID" value="GMG52788.1"/>
    <property type="molecule type" value="Genomic_DNA"/>
</dbReference>
<feature type="compositionally biased region" description="Polar residues" evidence="3">
    <location>
        <begin position="328"/>
        <end position="356"/>
    </location>
</feature>
<comment type="subcellular location">
    <subcellularLocation>
        <location evidence="1">Nucleus</location>
    </subcellularLocation>
</comment>
<dbReference type="PROSITE" id="PS50048">
    <property type="entry name" value="ZN2_CY6_FUNGAL_2"/>
    <property type="match status" value="1"/>
</dbReference>
<dbReference type="SMART" id="SM00066">
    <property type="entry name" value="GAL4"/>
    <property type="match status" value="1"/>
</dbReference>
<comment type="caution">
    <text evidence="5">The sequence shown here is derived from an EMBL/GenBank/DDBJ whole genome shotgun (WGS) entry which is preliminary data.</text>
</comment>
<gene>
    <name evidence="5" type="ORF">Amon01_000735600</name>
</gene>
<reference evidence="5" key="1">
    <citation type="submission" date="2023-04" db="EMBL/GenBank/DDBJ databases">
        <title>Ambrosiozyma monospora NBRC 1965.</title>
        <authorList>
            <person name="Ichikawa N."/>
            <person name="Sato H."/>
            <person name="Tonouchi N."/>
        </authorList>
    </citation>
    <scope>NUCLEOTIDE SEQUENCE</scope>
    <source>
        <strain evidence="5">NBRC 1965</strain>
    </source>
</reference>
<evidence type="ECO:0000256" key="3">
    <source>
        <dbReference type="SAM" id="MobiDB-lite"/>
    </source>
</evidence>
<feature type="region of interest" description="Disordered" evidence="3">
    <location>
        <begin position="328"/>
        <end position="367"/>
    </location>
</feature>
<dbReference type="GO" id="GO:0000976">
    <property type="term" value="F:transcription cis-regulatory region binding"/>
    <property type="evidence" value="ECO:0007669"/>
    <property type="project" value="TreeGrafter"/>
</dbReference>
<dbReference type="PANTHER" id="PTHR37534">
    <property type="entry name" value="TRANSCRIPTIONAL ACTIVATOR PROTEIN UGA3"/>
    <property type="match status" value="1"/>
</dbReference>
<dbReference type="PROSITE" id="PS00463">
    <property type="entry name" value="ZN2_CY6_FUNGAL_1"/>
    <property type="match status" value="1"/>
</dbReference>
<dbReference type="GO" id="GO:0008270">
    <property type="term" value="F:zinc ion binding"/>
    <property type="evidence" value="ECO:0007669"/>
    <property type="project" value="InterPro"/>
</dbReference>
<dbReference type="GO" id="GO:0000981">
    <property type="term" value="F:DNA-binding transcription factor activity, RNA polymerase II-specific"/>
    <property type="evidence" value="ECO:0007669"/>
    <property type="project" value="InterPro"/>
</dbReference>
<dbReference type="GO" id="GO:0045944">
    <property type="term" value="P:positive regulation of transcription by RNA polymerase II"/>
    <property type="evidence" value="ECO:0007669"/>
    <property type="project" value="TreeGrafter"/>
</dbReference>
<evidence type="ECO:0000256" key="2">
    <source>
        <dbReference type="ARBA" id="ARBA00023242"/>
    </source>
</evidence>
<protein>
    <submittedName>
        <fullName evidence="5">Unnamed protein product</fullName>
    </submittedName>
</protein>
<proteinExistence type="predicted"/>
<dbReference type="OrthoDB" id="416217at2759"/>
<dbReference type="InterPro" id="IPR001138">
    <property type="entry name" value="Zn2Cys6_DnaBD"/>
</dbReference>
<dbReference type="GO" id="GO:0005634">
    <property type="term" value="C:nucleus"/>
    <property type="evidence" value="ECO:0007669"/>
    <property type="project" value="UniProtKB-SubCell"/>
</dbReference>
<dbReference type="CDD" id="cd00067">
    <property type="entry name" value="GAL4"/>
    <property type="match status" value="1"/>
</dbReference>
<dbReference type="AlphaFoldDB" id="A0A9W6Z6A4"/>
<keyword evidence="2" id="KW-0539">Nucleus</keyword>